<gene>
    <name evidence="1" type="ORF">BDR25DRAFT_33700</name>
</gene>
<proteinExistence type="predicted"/>
<comment type="caution">
    <text evidence="1">The sequence shown here is derived from an EMBL/GenBank/DDBJ whole genome shotgun (WGS) entry which is preliminary data.</text>
</comment>
<sequence length="155" mass="17268">MCNPSSTPLSSSTPITIGCINFPSNPDPESDSYISKIIYFFVRSDRWHPPVPYDTRNLNLCSLAIVQGVPWMLCMFSCDTTKKSPQQEHITAFPLFNLNGQIRILRYFNGCNKTRTEGTIRGNTGSAFRFKDRSSLSLALTSLRICVSSSTMLGA</sequence>
<dbReference type="Proteomes" id="UP000799755">
    <property type="component" value="Unassembled WGS sequence"/>
</dbReference>
<reference evidence="1" key="1">
    <citation type="journal article" date="2020" name="Stud. Mycol.">
        <title>101 Dothideomycetes genomes: a test case for predicting lifestyles and emergence of pathogens.</title>
        <authorList>
            <person name="Haridas S."/>
            <person name="Albert R."/>
            <person name="Binder M."/>
            <person name="Bloem J."/>
            <person name="Labutti K."/>
            <person name="Salamov A."/>
            <person name="Andreopoulos B."/>
            <person name="Baker S."/>
            <person name="Barry K."/>
            <person name="Bills G."/>
            <person name="Bluhm B."/>
            <person name="Cannon C."/>
            <person name="Castanera R."/>
            <person name="Culley D."/>
            <person name="Daum C."/>
            <person name="Ezra D."/>
            <person name="Gonzalez J."/>
            <person name="Henrissat B."/>
            <person name="Kuo A."/>
            <person name="Liang C."/>
            <person name="Lipzen A."/>
            <person name="Lutzoni F."/>
            <person name="Magnuson J."/>
            <person name="Mondo S."/>
            <person name="Nolan M."/>
            <person name="Ohm R."/>
            <person name="Pangilinan J."/>
            <person name="Park H.-J."/>
            <person name="Ramirez L."/>
            <person name="Alfaro M."/>
            <person name="Sun H."/>
            <person name="Tritt A."/>
            <person name="Yoshinaga Y."/>
            <person name="Zwiers L.-H."/>
            <person name="Turgeon B."/>
            <person name="Goodwin S."/>
            <person name="Spatafora J."/>
            <person name="Crous P."/>
            <person name="Grigoriev I."/>
        </authorList>
    </citation>
    <scope>NUCLEOTIDE SEQUENCE</scope>
    <source>
        <strain evidence="1">ATCC 200398</strain>
    </source>
</reference>
<name>A0ACB6QW50_9PLEO</name>
<keyword evidence="2" id="KW-1185">Reference proteome</keyword>
<evidence type="ECO:0000313" key="1">
    <source>
        <dbReference type="EMBL" id="KAF2470300.1"/>
    </source>
</evidence>
<evidence type="ECO:0000313" key="2">
    <source>
        <dbReference type="Proteomes" id="UP000799755"/>
    </source>
</evidence>
<organism evidence="1 2">
    <name type="scientific">Lindgomyces ingoldianus</name>
    <dbReference type="NCBI Taxonomy" id="673940"/>
    <lineage>
        <taxon>Eukaryota</taxon>
        <taxon>Fungi</taxon>
        <taxon>Dikarya</taxon>
        <taxon>Ascomycota</taxon>
        <taxon>Pezizomycotina</taxon>
        <taxon>Dothideomycetes</taxon>
        <taxon>Pleosporomycetidae</taxon>
        <taxon>Pleosporales</taxon>
        <taxon>Lindgomycetaceae</taxon>
        <taxon>Lindgomyces</taxon>
    </lineage>
</organism>
<protein>
    <submittedName>
        <fullName evidence="1">Uncharacterized protein</fullName>
    </submittedName>
</protein>
<accession>A0ACB6QW50</accession>
<dbReference type="EMBL" id="MU003508">
    <property type="protein sequence ID" value="KAF2470300.1"/>
    <property type="molecule type" value="Genomic_DNA"/>
</dbReference>